<comment type="caution">
    <text evidence="4">The sequence shown here is derived from an EMBL/GenBank/DDBJ whole genome shotgun (WGS) entry which is preliminary data.</text>
</comment>
<dbReference type="InterPro" id="IPR001909">
    <property type="entry name" value="KRAB"/>
</dbReference>
<dbReference type="PROSITE" id="PS50806">
    <property type="entry name" value="KRAB_RELATED"/>
    <property type="match status" value="1"/>
</dbReference>
<dbReference type="OrthoDB" id="9892686at2759"/>
<dbReference type="GO" id="GO:0006355">
    <property type="term" value="P:regulation of DNA-templated transcription"/>
    <property type="evidence" value="ECO:0007669"/>
    <property type="project" value="InterPro"/>
</dbReference>
<gene>
    <name evidence="4" type="ORF">G0U57_007866</name>
</gene>
<dbReference type="Proteomes" id="UP000765507">
    <property type="component" value="Unassembled WGS sequence"/>
</dbReference>
<evidence type="ECO:0000259" key="3">
    <source>
        <dbReference type="PROSITE" id="PS50806"/>
    </source>
</evidence>
<feature type="non-terminal residue" evidence="4">
    <location>
        <position position="197"/>
    </location>
</feature>
<dbReference type="EMBL" id="JAHGAV010002107">
    <property type="protein sequence ID" value="KAG6921419.1"/>
    <property type="molecule type" value="Genomic_DNA"/>
</dbReference>
<accession>A0A8T1RXD3</accession>
<dbReference type="AlphaFoldDB" id="A0A8T1RXD3"/>
<name>A0A8T1RXD3_CHESE</name>
<feature type="domain" description="KRAB-related" evidence="3">
    <location>
        <begin position="31"/>
        <end position="95"/>
    </location>
</feature>
<dbReference type="InterPro" id="IPR003655">
    <property type="entry name" value="aKRAB"/>
</dbReference>
<reference evidence="4 5" key="1">
    <citation type="journal article" date="2020" name="G3 (Bethesda)">
        <title>Draft Genome of the Common Snapping Turtle, Chelydra serpentina, a Model for Phenotypic Plasticity in Reptiles.</title>
        <authorList>
            <person name="Das D."/>
            <person name="Singh S.K."/>
            <person name="Bierstedt J."/>
            <person name="Erickson A."/>
            <person name="Galli G.L.J."/>
            <person name="Crossley D.A. 2nd"/>
            <person name="Rhen T."/>
        </authorList>
    </citation>
    <scope>NUCLEOTIDE SEQUENCE [LARGE SCALE GENOMIC DNA]</scope>
    <source>
        <strain evidence="4">KW</strain>
    </source>
</reference>
<dbReference type="CDD" id="cd07765">
    <property type="entry name" value="KRAB_A-box"/>
    <property type="match status" value="1"/>
</dbReference>
<feature type="compositionally biased region" description="Basic and acidic residues" evidence="1">
    <location>
        <begin position="165"/>
        <end position="178"/>
    </location>
</feature>
<organism evidence="4 5">
    <name type="scientific">Chelydra serpentina</name>
    <name type="common">Snapping turtle</name>
    <name type="synonym">Testudo serpentina</name>
    <dbReference type="NCBI Taxonomy" id="8475"/>
    <lineage>
        <taxon>Eukaryota</taxon>
        <taxon>Metazoa</taxon>
        <taxon>Chordata</taxon>
        <taxon>Craniata</taxon>
        <taxon>Vertebrata</taxon>
        <taxon>Euteleostomi</taxon>
        <taxon>Archelosauria</taxon>
        <taxon>Testudinata</taxon>
        <taxon>Testudines</taxon>
        <taxon>Cryptodira</taxon>
        <taxon>Durocryptodira</taxon>
        <taxon>Americhelydia</taxon>
        <taxon>Chelydroidea</taxon>
        <taxon>Chelydridae</taxon>
        <taxon>Chelydra</taxon>
    </lineage>
</organism>
<dbReference type="SUPFAM" id="SSF109640">
    <property type="entry name" value="KRAB domain (Kruppel-associated box)"/>
    <property type="match status" value="1"/>
</dbReference>
<feature type="region of interest" description="Disordered" evidence="1">
    <location>
        <begin position="165"/>
        <end position="197"/>
    </location>
</feature>
<dbReference type="SMART" id="SM00349">
    <property type="entry name" value="KRAB"/>
    <property type="match status" value="1"/>
</dbReference>
<dbReference type="Pfam" id="PF01352">
    <property type="entry name" value="KRAB"/>
    <property type="match status" value="1"/>
</dbReference>
<dbReference type="PANTHER" id="PTHR23232:SF156">
    <property type="entry name" value="KRAB DOMAIN-CONTAINING PROTEIN"/>
    <property type="match status" value="1"/>
</dbReference>
<proteinExistence type="predicted"/>
<keyword evidence="5" id="KW-1185">Reference proteome</keyword>
<feature type="region of interest" description="Disordered" evidence="1">
    <location>
        <begin position="1"/>
        <end position="29"/>
    </location>
</feature>
<evidence type="ECO:0000259" key="2">
    <source>
        <dbReference type="PROSITE" id="PS50805"/>
    </source>
</evidence>
<protein>
    <submittedName>
        <fullName evidence="4">Zinc finger protein 26-like</fullName>
    </submittedName>
</protein>
<dbReference type="InterPro" id="IPR050169">
    <property type="entry name" value="Krueppel_C2H2_ZnF"/>
</dbReference>
<dbReference type="PROSITE" id="PS50805">
    <property type="entry name" value="KRAB"/>
    <property type="match status" value="1"/>
</dbReference>
<evidence type="ECO:0000256" key="1">
    <source>
        <dbReference type="SAM" id="MobiDB-lite"/>
    </source>
</evidence>
<dbReference type="PANTHER" id="PTHR23232">
    <property type="entry name" value="KRAB DOMAIN C2H2 ZINC FINGER"/>
    <property type="match status" value="1"/>
</dbReference>
<dbReference type="Gene3D" id="6.10.140.140">
    <property type="match status" value="1"/>
</dbReference>
<sequence length="197" mass="22278">GRHQPRGGKSLPGPRKRPGPSPAMAAAGPAQLQVAFEDVALYFTREEWELLSRPEKQLYRDQMLSNYRALVSLGYSGSTPDLIHRIELGEAELWIRDAEDSRESSGPESPISDVAFRNTPNMLAEHLRQIRKHPRCSKEDMFQEVQQCSNAEKRECKECWEAKRQDRKENHTFVKDTTESLNGGANTDAEVLNNAAD</sequence>
<evidence type="ECO:0000313" key="4">
    <source>
        <dbReference type="EMBL" id="KAG6921419.1"/>
    </source>
</evidence>
<evidence type="ECO:0000313" key="5">
    <source>
        <dbReference type="Proteomes" id="UP000765507"/>
    </source>
</evidence>
<feature type="domain" description="KRAB" evidence="2">
    <location>
        <begin position="34"/>
        <end position="106"/>
    </location>
</feature>
<dbReference type="InterPro" id="IPR036051">
    <property type="entry name" value="KRAB_dom_sf"/>
</dbReference>